<dbReference type="Gene3D" id="2.130.10.10">
    <property type="entry name" value="YVTN repeat-like/Quinoprotein amine dehydrogenase"/>
    <property type="match status" value="1"/>
</dbReference>
<proteinExistence type="predicted"/>
<organism evidence="2 3">
    <name type="scientific">Exilibacterium tricleocarpae</name>
    <dbReference type="NCBI Taxonomy" id="2591008"/>
    <lineage>
        <taxon>Bacteria</taxon>
        <taxon>Pseudomonadati</taxon>
        <taxon>Pseudomonadota</taxon>
        <taxon>Gammaproteobacteria</taxon>
        <taxon>Cellvibrionales</taxon>
        <taxon>Cellvibrionaceae</taxon>
        <taxon>Exilibacterium</taxon>
    </lineage>
</organism>
<dbReference type="EMBL" id="VHSG01000033">
    <property type="protein sequence ID" value="TQV67769.1"/>
    <property type="molecule type" value="Genomic_DNA"/>
</dbReference>
<dbReference type="Pfam" id="PF05096">
    <property type="entry name" value="Glu_cyclase_2"/>
    <property type="match status" value="1"/>
</dbReference>
<dbReference type="PANTHER" id="PTHR31270:SF1">
    <property type="entry name" value="GLUTAMINYL-PEPTIDE CYCLOTRANSFERASE"/>
    <property type="match status" value="1"/>
</dbReference>
<evidence type="ECO:0000313" key="3">
    <source>
        <dbReference type="Proteomes" id="UP000319732"/>
    </source>
</evidence>
<dbReference type="OrthoDB" id="9783700at2"/>
<evidence type="ECO:0000313" key="2">
    <source>
        <dbReference type="EMBL" id="TQV67769.1"/>
    </source>
</evidence>
<dbReference type="RefSeq" id="WP_142929667.1">
    <property type="nucleotide sequence ID" value="NZ_ML660109.1"/>
</dbReference>
<keyword evidence="2" id="KW-0808">Transferase</keyword>
<name>A0A545SS22_9GAMM</name>
<keyword evidence="1" id="KW-0732">Signal</keyword>
<dbReference type="Proteomes" id="UP000319732">
    <property type="component" value="Unassembled WGS sequence"/>
</dbReference>
<sequence length="268" mass="30175">MARGFPLLGVWLGCCLCAAAAPPLSYTVIDSQAQNPGLFTQGLEIAGDRLYASSGLYGKSWIAAYKLESGTVVRTQRLPRSLFAEGLTLLQNRLYLLTWKAGRTLVFDPDDFTVLNTFHYTGEGWGLTHDGTHLIMSNGSEQLVWRDPATFEPVRRLRILHGERPRHQLNELEYADGFIWANVWQQDTILKIHPTDGQVVAEADLSRLRRKTVTPDHNNVLNGIAYDPQRQAFWVTGKLWPKRYLVQFTERAPAANPPRQPPAALKPD</sequence>
<protein>
    <submittedName>
        <fullName evidence="2">Glutaminyl-peptide cyclotransferase</fullName>
    </submittedName>
</protein>
<dbReference type="AlphaFoldDB" id="A0A545SS22"/>
<comment type="caution">
    <text evidence="2">The sequence shown here is derived from an EMBL/GenBank/DDBJ whole genome shotgun (WGS) entry which is preliminary data.</text>
</comment>
<reference evidence="2 3" key="1">
    <citation type="submission" date="2019-06" db="EMBL/GenBank/DDBJ databases">
        <title>Whole genome sequence for Cellvibrionaceae sp. R142.</title>
        <authorList>
            <person name="Wang G."/>
        </authorList>
    </citation>
    <scope>NUCLEOTIDE SEQUENCE [LARGE SCALE GENOMIC DNA]</scope>
    <source>
        <strain evidence="2 3">R142</strain>
    </source>
</reference>
<dbReference type="SUPFAM" id="SSF50969">
    <property type="entry name" value="YVTN repeat-like/Quinoprotein amine dehydrogenase"/>
    <property type="match status" value="1"/>
</dbReference>
<accession>A0A545SS22</accession>
<feature type="chain" id="PRO_5022097758" evidence="1">
    <location>
        <begin position="21"/>
        <end position="268"/>
    </location>
</feature>
<keyword evidence="3" id="KW-1185">Reference proteome</keyword>
<dbReference type="GO" id="GO:0016603">
    <property type="term" value="F:glutaminyl-peptide cyclotransferase activity"/>
    <property type="evidence" value="ECO:0007669"/>
    <property type="project" value="InterPro"/>
</dbReference>
<dbReference type="PANTHER" id="PTHR31270">
    <property type="entry name" value="GLUTAMINYL-PEPTIDE CYCLOTRANSFERASE"/>
    <property type="match status" value="1"/>
</dbReference>
<dbReference type="InterPro" id="IPR015943">
    <property type="entry name" value="WD40/YVTN_repeat-like_dom_sf"/>
</dbReference>
<dbReference type="InterPro" id="IPR011044">
    <property type="entry name" value="Quino_amine_DH_bsu"/>
</dbReference>
<feature type="signal peptide" evidence="1">
    <location>
        <begin position="1"/>
        <end position="20"/>
    </location>
</feature>
<dbReference type="InterPro" id="IPR007788">
    <property type="entry name" value="QCT"/>
</dbReference>
<evidence type="ECO:0000256" key="1">
    <source>
        <dbReference type="SAM" id="SignalP"/>
    </source>
</evidence>
<gene>
    <name evidence="2" type="ORF">FKG94_24885</name>
</gene>